<organism evidence="1 2">
    <name type="scientific">Haemaphysalis longicornis</name>
    <name type="common">Bush tick</name>
    <dbReference type="NCBI Taxonomy" id="44386"/>
    <lineage>
        <taxon>Eukaryota</taxon>
        <taxon>Metazoa</taxon>
        <taxon>Ecdysozoa</taxon>
        <taxon>Arthropoda</taxon>
        <taxon>Chelicerata</taxon>
        <taxon>Arachnida</taxon>
        <taxon>Acari</taxon>
        <taxon>Parasitiformes</taxon>
        <taxon>Ixodida</taxon>
        <taxon>Ixodoidea</taxon>
        <taxon>Ixodidae</taxon>
        <taxon>Haemaphysalinae</taxon>
        <taxon>Haemaphysalis</taxon>
    </lineage>
</organism>
<comment type="caution">
    <text evidence="1">The sequence shown here is derived from an EMBL/GenBank/DDBJ whole genome shotgun (WGS) entry which is preliminary data.</text>
</comment>
<evidence type="ECO:0000313" key="1">
    <source>
        <dbReference type="EMBL" id="KAH9372953.1"/>
    </source>
</evidence>
<dbReference type="OrthoDB" id="6627680at2759"/>
<dbReference type="EMBL" id="JABSTR010000006">
    <property type="protein sequence ID" value="KAH9372953.1"/>
    <property type="molecule type" value="Genomic_DNA"/>
</dbReference>
<protein>
    <submittedName>
        <fullName evidence="1">Uncharacterized protein</fullName>
    </submittedName>
</protein>
<name>A0A9J6GDQ7_HAELO</name>
<accession>A0A9J6GDQ7</accession>
<dbReference type="AlphaFoldDB" id="A0A9J6GDQ7"/>
<dbReference type="Proteomes" id="UP000821853">
    <property type="component" value="Chromosome 4"/>
</dbReference>
<keyword evidence="2" id="KW-1185">Reference proteome</keyword>
<proteinExistence type="predicted"/>
<gene>
    <name evidence="1" type="ORF">HPB48_011612</name>
</gene>
<sequence length="79" mass="8921">MDGGFLKDLIFSVIEKCEAGGCHVDAAISDMRPSYKALRKWCGISAKRSREPVVLWSLCSRHRPTAFLPGLRTLCFEEY</sequence>
<evidence type="ECO:0000313" key="2">
    <source>
        <dbReference type="Proteomes" id="UP000821853"/>
    </source>
</evidence>
<reference evidence="1 2" key="1">
    <citation type="journal article" date="2020" name="Cell">
        <title>Large-Scale Comparative Analyses of Tick Genomes Elucidate Their Genetic Diversity and Vector Capacities.</title>
        <authorList>
            <consortium name="Tick Genome and Microbiome Consortium (TIGMIC)"/>
            <person name="Jia N."/>
            <person name="Wang J."/>
            <person name="Shi W."/>
            <person name="Du L."/>
            <person name="Sun Y."/>
            <person name="Zhan W."/>
            <person name="Jiang J.F."/>
            <person name="Wang Q."/>
            <person name="Zhang B."/>
            <person name="Ji P."/>
            <person name="Bell-Sakyi L."/>
            <person name="Cui X.M."/>
            <person name="Yuan T.T."/>
            <person name="Jiang B.G."/>
            <person name="Yang W.F."/>
            <person name="Lam T.T."/>
            <person name="Chang Q.C."/>
            <person name="Ding S.J."/>
            <person name="Wang X.J."/>
            <person name="Zhu J.G."/>
            <person name="Ruan X.D."/>
            <person name="Zhao L."/>
            <person name="Wei J.T."/>
            <person name="Ye R.Z."/>
            <person name="Que T.C."/>
            <person name="Du C.H."/>
            <person name="Zhou Y.H."/>
            <person name="Cheng J.X."/>
            <person name="Dai P.F."/>
            <person name="Guo W.B."/>
            <person name="Han X.H."/>
            <person name="Huang E.J."/>
            <person name="Li L.F."/>
            <person name="Wei W."/>
            <person name="Gao Y.C."/>
            <person name="Liu J.Z."/>
            <person name="Shao H.Z."/>
            <person name="Wang X."/>
            <person name="Wang C.C."/>
            <person name="Yang T.C."/>
            <person name="Huo Q.B."/>
            <person name="Li W."/>
            <person name="Chen H.Y."/>
            <person name="Chen S.E."/>
            <person name="Zhou L.G."/>
            <person name="Ni X.B."/>
            <person name="Tian J.H."/>
            <person name="Sheng Y."/>
            <person name="Liu T."/>
            <person name="Pan Y.S."/>
            <person name="Xia L.Y."/>
            <person name="Li J."/>
            <person name="Zhao F."/>
            <person name="Cao W.C."/>
        </authorList>
    </citation>
    <scope>NUCLEOTIDE SEQUENCE [LARGE SCALE GENOMIC DNA]</scope>
    <source>
        <strain evidence="1">HaeL-2018</strain>
    </source>
</reference>
<dbReference type="VEuPathDB" id="VectorBase:HLOH_061234"/>